<keyword evidence="3" id="KW-0067">ATP-binding</keyword>
<proteinExistence type="inferred from homology"/>
<dbReference type="CDD" id="cd03221">
    <property type="entry name" value="ABCF_EF-3"/>
    <property type="match status" value="2"/>
</dbReference>
<dbReference type="PROSITE" id="PS50893">
    <property type="entry name" value="ABC_TRANSPORTER_2"/>
    <property type="match status" value="2"/>
</dbReference>
<feature type="domain" description="ABC transporter" evidence="7">
    <location>
        <begin position="450"/>
        <end position="666"/>
    </location>
</feature>
<dbReference type="Pfam" id="PF00005">
    <property type="entry name" value="ABC_tran"/>
    <property type="match status" value="2"/>
</dbReference>
<dbReference type="FunFam" id="3.40.50.300:FF:000309">
    <property type="entry name" value="ABC transporter ATP-binding protein"/>
    <property type="match status" value="1"/>
</dbReference>
<dbReference type="FunFam" id="3.40.50.300:FF:000011">
    <property type="entry name" value="Putative ABC transporter ATP-binding component"/>
    <property type="match status" value="1"/>
</dbReference>
<evidence type="ECO:0000256" key="3">
    <source>
        <dbReference type="ARBA" id="ARBA00022840"/>
    </source>
</evidence>
<dbReference type="SMART" id="SM00382">
    <property type="entry name" value="AAA"/>
    <property type="match status" value="2"/>
</dbReference>
<dbReference type="PANTHER" id="PTHR19211:SF95">
    <property type="entry name" value="ABC TRANSPORTER F FAMILY MEMBER 2"/>
    <property type="match status" value="1"/>
</dbReference>
<dbReference type="InterPro" id="IPR017871">
    <property type="entry name" value="ABC_transporter-like_CS"/>
</dbReference>
<feature type="region of interest" description="Disordered" evidence="6">
    <location>
        <begin position="1"/>
        <end position="109"/>
    </location>
</feature>
<feature type="compositionally biased region" description="Low complexity" evidence="6">
    <location>
        <begin position="60"/>
        <end position="72"/>
    </location>
</feature>
<feature type="compositionally biased region" description="Basic residues" evidence="6">
    <location>
        <begin position="1"/>
        <end position="18"/>
    </location>
</feature>
<evidence type="ECO:0000256" key="2">
    <source>
        <dbReference type="ARBA" id="ARBA00022741"/>
    </source>
</evidence>
<dbReference type="InterPro" id="IPR032781">
    <property type="entry name" value="ABC_tran_Xtn"/>
</dbReference>
<dbReference type="GO" id="GO:0016887">
    <property type="term" value="F:ATP hydrolysis activity"/>
    <property type="evidence" value="ECO:0007669"/>
    <property type="project" value="InterPro"/>
</dbReference>
<evidence type="ECO:0000256" key="4">
    <source>
        <dbReference type="ARBA" id="ARBA00061344"/>
    </source>
</evidence>
<feature type="compositionally biased region" description="Low complexity" evidence="6">
    <location>
        <begin position="19"/>
        <end position="41"/>
    </location>
</feature>
<evidence type="ECO:0000313" key="8">
    <source>
        <dbReference type="EMBL" id="CAD8264668.1"/>
    </source>
</evidence>
<feature type="coiled-coil region" evidence="5">
    <location>
        <begin position="236"/>
        <end position="263"/>
    </location>
</feature>
<evidence type="ECO:0000259" key="7">
    <source>
        <dbReference type="PROSITE" id="PS50893"/>
    </source>
</evidence>
<keyword evidence="2" id="KW-0547">Nucleotide-binding</keyword>
<keyword evidence="5" id="KW-0175">Coiled coil</keyword>
<gene>
    <name evidence="8" type="ORF">PPYR1160_LOCUS14171</name>
</gene>
<sequence>MAGAGKGKKGKKGKKGAKGAKAAALAALEEQESAEAGAAVGSDLRATDEVGAASEPALDVVTAAASEASGEALAEEEEAAPPAETEVAEPETLEEQIRKTRPPSRVRITESAQPGYVSLRLEKIGIVFRNQEVIKDATWDVKTGDRVGLVGPNGGGKTTQLKILNGDIVPTTGEVTKSSKDLRVAFLKQEFIDDLVLDRTLKMEFMSVFEKELRVQEELDACEKELETVVDDPEKMQEVLDRLEDLNERARQLNIDALEAKVDKILNTVGFTKADGGALVKSFSGGWKMRIGLGKILLGDPNLLLLDEPTNHLDMESVEWLEDFLRNQNIPMVIVSHDREFLDRVCNRIVDCDGGTTYAYEGNYSRFLKLKKQRLDSWKASYDAQQKKIRAEKDWINRFRAGSNAAQAKSRERALEKLLASDEYVERPPAQGRKLNFRFPTPPRCSDEIAVLEDVSHGYNGTMLFEDVNIIIDNGDKIAIVGPNGAGKSTLARLLLGREAPLKGTAGITAHNAVVNYFEQNQADALDLDQTVLDAVMEDATAEHSYETVRALLGQFLFKGDSVEKKISNLSGGEKARVALCKFMLKPANVLVLDEPTNHLDIPAKEVLEEALQLFPGTVFMISHDRYFISKVATGICAIENKELVPYPGDYRSYMEQNDDLKDKIESRYITGDRRIEPVEKVEVIVEDDAQMKKKKKNFGGRAPGVSGRKEKGVKNAKRFN</sequence>
<dbReference type="AlphaFoldDB" id="A0A7R9UFD2"/>
<protein>
    <recommendedName>
        <fullName evidence="7">ABC transporter domain-containing protein</fullName>
    </recommendedName>
</protein>
<evidence type="ECO:0000256" key="6">
    <source>
        <dbReference type="SAM" id="MobiDB-lite"/>
    </source>
</evidence>
<dbReference type="GO" id="GO:0003676">
    <property type="term" value="F:nucleic acid binding"/>
    <property type="evidence" value="ECO:0007669"/>
    <property type="project" value="UniProtKB-ARBA"/>
</dbReference>
<accession>A0A7R9UFD2</accession>
<dbReference type="InterPro" id="IPR003439">
    <property type="entry name" value="ABC_transporter-like_ATP-bd"/>
</dbReference>
<keyword evidence="1" id="KW-0677">Repeat</keyword>
<dbReference type="Gene3D" id="3.40.50.300">
    <property type="entry name" value="P-loop containing nucleotide triphosphate hydrolases"/>
    <property type="match status" value="2"/>
</dbReference>
<reference evidence="8" key="1">
    <citation type="submission" date="2021-01" db="EMBL/GenBank/DDBJ databases">
        <authorList>
            <person name="Corre E."/>
            <person name="Pelletier E."/>
            <person name="Niang G."/>
            <person name="Scheremetjew M."/>
            <person name="Finn R."/>
            <person name="Kale V."/>
            <person name="Holt S."/>
            <person name="Cochrane G."/>
            <person name="Meng A."/>
            <person name="Brown T."/>
            <person name="Cohen L."/>
        </authorList>
    </citation>
    <scope>NUCLEOTIDE SEQUENCE</scope>
    <source>
        <strain evidence="8">CCMP2078</strain>
    </source>
</reference>
<organism evidence="8">
    <name type="scientific">Pinguiococcus pyrenoidosus</name>
    <dbReference type="NCBI Taxonomy" id="172671"/>
    <lineage>
        <taxon>Eukaryota</taxon>
        <taxon>Sar</taxon>
        <taxon>Stramenopiles</taxon>
        <taxon>Ochrophyta</taxon>
        <taxon>Pinguiophyceae</taxon>
        <taxon>Pinguiochrysidales</taxon>
        <taxon>Pinguiochrysidaceae</taxon>
        <taxon>Pinguiococcus</taxon>
    </lineage>
</organism>
<name>A0A7R9UFD2_9STRA</name>
<dbReference type="GO" id="GO:0005524">
    <property type="term" value="F:ATP binding"/>
    <property type="evidence" value="ECO:0007669"/>
    <property type="project" value="UniProtKB-KW"/>
</dbReference>
<evidence type="ECO:0000256" key="5">
    <source>
        <dbReference type="SAM" id="Coils"/>
    </source>
</evidence>
<evidence type="ECO:0000256" key="1">
    <source>
        <dbReference type="ARBA" id="ARBA00022737"/>
    </source>
</evidence>
<dbReference type="PROSITE" id="PS00211">
    <property type="entry name" value="ABC_TRANSPORTER_1"/>
    <property type="match status" value="2"/>
</dbReference>
<dbReference type="InterPro" id="IPR027417">
    <property type="entry name" value="P-loop_NTPase"/>
</dbReference>
<feature type="domain" description="ABC transporter" evidence="7">
    <location>
        <begin position="119"/>
        <end position="379"/>
    </location>
</feature>
<dbReference type="PANTHER" id="PTHR19211">
    <property type="entry name" value="ATP-BINDING TRANSPORT PROTEIN-RELATED"/>
    <property type="match status" value="1"/>
</dbReference>
<dbReference type="Pfam" id="PF12848">
    <property type="entry name" value="ABC_tran_Xtn"/>
    <property type="match status" value="1"/>
</dbReference>
<dbReference type="SUPFAM" id="SSF52540">
    <property type="entry name" value="P-loop containing nucleoside triphosphate hydrolases"/>
    <property type="match status" value="2"/>
</dbReference>
<feature type="region of interest" description="Disordered" evidence="6">
    <location>
        <begin position="696"/>
        <end position="721"/>
    </location>
</feature>
<dbReference type="InterPro" id="IPR003593">
    <property type="entry name" value="AAA+_ATPase"/>
</dbReference>
<dbReference type="InterPro" id="IPR050611">
    <property type="entry name" value="ABCF"/>
</dbReference>
<comment type="similarity">
    <text evidence="4">Belongs to the ABC transporter superfamily. ABCF family. EF3 (TC 3.A.1.121) subfamily.</text>
</comment>
<dbReference type="EMBL" id="HBEA01018637">
    <property type="protein sequence ID" value="CAD8264668.1"/>
    <property type="molecule type" value="Transcribed_RNA"/>
</dbReference>